<dbReference type="SMART" id="SM00208">
    <property type="entry name" value="TNFR"/>
    <property type="match status" value="2"/>
</dbReference>
<feature type="transmembrane region" description="Helical" evidence="2">
    <location>
        <begin position="147"/>
        <end position="169"/>
    </location>
</feature>
<feature type="disulfide bond" evidence="1">
    <location>
        <begin position="66"/>
        <end position="81"/>
    </location>
</feature>
<dbReference type="Pfam" id="PF15125">
    <property type="entry name" value="TMEM238"/>
    <property type="match status" value="1"/>
</dbReference>
<dbReference type="InterPro" id="IPR001368">
    <property type="entry name" value="TNFR/NGFR_Cys_rich_reg"/>
</dbReference>
<dbReference type="Pfam" id="PF00020">
    <property type="entry name" value="TNFR_c6"/>
    <property type="match status" value="1"/>
</dbReference>
<gene>
    <name evidence="4" type="ORF">ROHU_015622</name>
</gene>
<name>A0A498NN06_LABRO</name>
<keyword evidence="5" id="KW-1185">Reference proteome</keyword>
<evidence type="ECO:0000313" key="5">
    <source>
        <dbReference type="Proteomes" id="UP000290572"/>
    </source>
</evidence>
<dbReference type="SUPFAM" id="SSF57586">
    <property type="entry name" value="TNF receptor-like"/>
    <property type="match status" value="2"/>
</dbReference>
<proteinExistence type="predicted"/>
<evidence type="ECO:0000256" key="2">
    <source>
        <dbReference type="SAM" id="Phobius"/>
    </source>
</evidence>
<evidence type="ECO:0000259" key="3">
    <source>
        <dbReference type="PROSITE" id="PS50050"/>
    </source>
</evidence>
<comment type="caution">
    <text evidence="4">The sequence shown here is derived from an EMBL/GenBank/DDBJ whole genome shotgun (WGS) entry which is preliminary data.</text>
</comment>
<evidence type="ECO:0000313" key="4">
    <source>
        <dbReference type="EMBL" id="RXN33372.1"/>
    </source>
</evidence>
<keyword evidence="1" id="KW-1015">Disulfide bond</keyword>
<dbReference type="AlphaFoldDB" id="A0A498NN06"/>
<dbReference type="STRING" id="84645.A0A498NN06"/>
<dbReference type="InterPro" id="IPR029365">
    <property type="entry name" value="TMEM238"/>
</dbReference>
<sequence>MNEKMQIVGIVAGNRSVSSKRDCSKNEYWRDRHCSDGGGLCCDKCAPGYKLTRKCCDGVPSQCERCSEGTYLDKMNYFPNCFRCEKCNKPNAIVISPCTPQNNTVCGCQSGYRKKFYDSITWECLPLKKRAFTMSRPDRVGLTHCKFVLVFAVLMDVFGVSALLVGVFVPLEIGGRDFGDLLLYSGALLLLMSMGGWVMWYSGNIEGLISGDEMTHKRNAVDRLARTLSRRIKRKPHRSHSTS</sequence>
<dbReference type="PANTHER" id="PTHR28613:SF5">
    <property type="entry name" value="TRANSMEMBRANE PROTEIN 238"/>
    <property type="match status" value="1"/>
</dbReference>
<feature type="domain" description="TNFR-Cys" evidence="3">
    <location>
        <begin position="65"/>
        <end position="106"/>
    </location>
</feature>
<keyword evidence="2" id="KW-0472">Membrane</keyword>
<organism evidence="4 5">
    <name type="scientific">Labeo rohita</name>
    <name type="common">Indian major carp</name>
    <name type="synonym">Cyprinus rohita</name>
    <dbReference type="NCBI Taxonomy" id="84645"/>
    <lineage>
        <taxon>Eukaryota</taxon>
        <taxon>Metazoa</taxon>
        <taxon>Chordata</taxon>
        <taxon>Craniata</taxon>
        <taxon>Vertebrata</taxon>
        <taxon>Euteleostomi</taxon>
        <taxon>Actinopterygii</taxon>
        <taxon>Neopterygii</taxon>
        <taxon>Teleostei</taxon>
        <taxon>Ostariophysi</taxon>
        <taxon>Cypriniformes</taxon>
        <taxon>Cyprinidae</taxon>
        <taxon>Labeoninae</taxon>
        <taxon>Labeonini</taxon>
        <taxon>Labeo</taxon>
    </lineage>
</organism>
<protein>
    <submittedName>
        <fullName evidence="4">Transmembrane protein 238-like</fullName>
    </submittedName>
</protein>
<comment type="caution">
    <text evidence="1">Lacks conserved residue(s) required for the propagation of feature annotation.</text>
</comment>
<dbReference type="PANTHER" id="PTHR28613">
    <property type="entry name" value="SI:CH211-232M10.4-RELATED"/>
    <property type="match status" value="1"/>
</dbReference>
<feature type="repeat" description="TNFR-Cys" evidence="1">
    <location>
        <begin position="65"/>
        <end position="106"/>
    </location>
</feature>
<dbReference type="PROSITE" id="PS50050">
    <property type="entry name" value="TNFR_NGFR_2"/>
    <property type="match status" value="1"/>
</dbReference>
<dbReference type="PROSITE" id="PS00652">
    <property type="entry name" value="TNFR_NGFR_1"/>
    <property type="match status" value="1"/>
</dbReference>
<dbReference type="Gene3D" id="2.10.50.10">
    <property type="entry name" value="Tumor Necrosis Factor Receptor, subunit A, domain 2"/>
    <property type="match status" value="2"/>
</dbReference>
<keyword evidence="2" id="KW-1133">Transmembrane helix</keyword>
<feature type="transmembrane region" description="Helical" evidence="2">
    <location>
        <begin position="181"/>
        <end position="200"/>
    </location>
</feature>
<reference evidence="4 5" key="1">
    <citation type="submission" date="2018-03" db="EMBL/GenBank/DDBJ databases">
        <title>Draft genome sequence of Rohu Carp (Labeo rohita).</title>
        <authorList>
            <person name="Das P."/>
            <person name="Kushwaha B."/>
            <person name="Joshi C.G."/>
            <person name="Kumar D."/>
            <person name="Nagpure N.S."/>
            <person name="Sahoo L."/>
            <person name="Das S.P."/>
            <person name="Bit A."/>
            <person name="Patnaik S."/>
            <person name="Meher P.K."/>
            <person name="Jayasankar P."/>
            <person name="Koringa P.G."/>
            <person name="Patel N.V."/>
            <person name="Hinsu A.T."/>
            <person name="Kumar R."/>
            <person name="Pandey M."/>
            <person name="Agarwal S."/>
            <person name="Srivastava S."/>
            <person name="Singh M."/>
            <person name="Iquebal M.A."/>
            <person name="Jaiswal S."/>
            <person name="Angadi U.B."/>
            <person name="Kumar N."/>
            <person name="Raza M."/>
            <person name="Shah T.M."/>
            <person name="Rai A."/>
            <person name="Jena J.K."/>
        </authorList>
    </citation>
    <scope>NUCLEOTIDE SEQUENCE [LARGE SCALE GENOMIC DNA]</scope>
    <source>
        <strain evidence="4">DASCIFA01</strain>
        <tissue evidence="4">Testis</tissue>
    </source>
</reference>
<evidence type="ECO:0000256" key="1">
    <source>
        <dbReference type="PROSITE-ProRule" id="PRU00206"/>
    </source>
</evidence>
<accession>A0A498NN06</accession>
<dbReference type="EMBL" id="QBIY01011267">
    <property type="protein sequence ID" value="RXN33372.1"/>
    <property type="molecule type" value="Genomic_DNA"/>
</dbReference>
<dbReference type="Proteomes" id="UP000290572">
    <property type="component" value="Unassembled WGS sequence"/>
</dbReference>
<keyword evidence="2 4" id="KW-0812">Transmembrane</keyword>